<reference evidence="2" key="1">
    <citation type="submission" date="2022-11" db="EMBL/GenBank/DDBJ databases">
        <title>Parathalassolutuus dongxingensis gen. nov., sp. nov., a novel member of family Oceanospirillaceae isolated from a coastal shrimp pond in Guangxi, China.</title>
        <authorList>
            <person name="Chen H."/>
        </authorList>
    </citation>
    <scope>NUCLEOTIDE SEQUENCE</scope>
    <source>
        <strain evidence="2">G-43</strain>
    </source>
</reference>
<dbReference type="Gene3D" id="1.10.700.10">
    <property type="entry name" value="Dioxygenase LigAB, LigA subunit"/>
    <property type="match status" value="1"/>
</dbReference>
<dbReference type="RefSeq" id="WP_283173734.1">
    <property type="nucleotide sequence ID" value="NZ_JAPNOA010000027.1"/>
</dbReference>
<keyword evidence="3" id="KW-1185">Reference proteome</keyword>
<feature type="domain" description="Extradiol ring-cleavage dioxygenase LigAB LigA subunit" evidence="1">
    <location>
        <begin position="27"/>
        <end position="111"/>
    </location>
</feature>
<protein>
    <submittedName>
        <fullName evidence="2">Protocatechuate 3,4-dioxygenase</fullName>
    </submittedName>
</protein>
<proteinExistence type="predicted"/>
<evidence type="ECO:0000259" key="1">
    <source>
        <dbReference type="Pfam" id="PF07746"/>
    </source>
</evidence>
<name>A0A9X3EE42_9GAMM</name>
<dbReference type="AlphaFoldDB" id="A0A9X3EE42"/>
<gene>
    <name evidence="2" type="ORF">OUO13_10000</name>
</gene>
<sequence length="121" mass="14010">MTDYKMKPVEGTYHFDGEMATKGFSFNKMCYSFNSEENRQAFRDDAEAYMEKYKLTEEQKQAVRDHNINRMLELGGSIYYMAKFAGIFGWNMQVIGGMQSGRTTEEFQAYLESQGRGKNNG</sequence>
<dbReference type="InterPro" id="IPR011986">
    <property type="entry name" value="Xdiol_dOase_LigA"/>
</dbReference>
<accession>A0A9X3EE42</accession>
<dbReference type="SUPFAM" id="SSF48076">
    <property type="entry name" value="LigA subunit of an aromatic-ring-opening dioxygenase LigAB"/>
    <property type="match status" value="1"/>
</dbReference>
<comment type="caution">
    <text evidence="2">The sequence shown here is derived from an EMBL/GenBank/DDBJ whole genome shotgun (WGS) entry which is preliminary data.</text>
</comment>
<dbReference type="Proteomes" id="UP001150830">
    <property type="component" value="Unassembled WGS sequence"/>
</dbReference>
<evidence type="ECO:0000313" key="2">
    <source>
        <dbReference type="EMBL" id="MCY0965520.1"/>
    </source>
</evidence>
<dbReference type="InterPro" id="IPR036622">
    <property type="entry name" value="LigA_sf"/>
</dbReference>
<organism evidence="2 3">
    <name type="scientific">Parathalassolituus penaei</name>
    <dbReference type="NCBI Taxonomy" id="2997323"/>
    <lineage>
        <taxon>Bacteria</taxon>
        <taxon>Pseudomonadati</taxon>
        <taxon>Pseudomonadota</taxon>
        <taxon>Gammaproteobacteria</taxon>
        <taxon>Oceanospirillales</taxon>
        <taxon>Oceanospirillaceae</taxon>
        <taxon>Parathalassolituus</taxon>
    </lineage>
</organism>
<dbReference type="Pfam" id="PF07746">
    <property type="entry name" value="LigA"/>
    <property type="match status" value="1"/>
</dbReference>
<evidence type="ECO:0000313" key="3">
    <source>
        <dbReference type="Proteomes" id="UP001150830"/>
    </source>
</evidence>
<dbReference type="EMBL" id="JAPNOA010000027">
    <property type="protein sequence ID" value="MCY0965520.1"/>
    <property type="molecule type" value="Genomic_DNA"/>
</dbReference>